<dbReference type="GO" id="GO:0005829">
    <property type="term" value="C:cytosol"/>
    <property type="evidence" value="ECO:0007669"/>
    <property type="project" value="TreeGrafter"/>
</dbReference>
<feature type="domain" description="Tr-type G" evidence="9">
    <location>
        <begin position="1"/>
        <end position="172"/>
    </location>
</feature>
<dbReference type="Pfam" id="PF09107">
    <property type="entry name" value="WHD_3rd_SelB"/>
    <property type="match status" value="1"/>
</dbReference>
<evidence type="ECO:0000256" key="2">
    <source>
        <dbReference type="ARBA" id="ARBA00015953"/>
    </source>
</evidence>
<dbReference type="PANTHER" id="PTHR43721">
    <property type="entry name" value="ELONGATION FACTOR TU-RELATED"/>
    <property type="match status" value="1"/>
</dbReference>
<reference evidence="10 11" key="1">
    <citation type="submission" date="2019-03" db="EMBL/GenBank/DDBJ databases">
        <title>Genomic Encyclopedia of Type Strains, Phase IV (KMG-IV): sequencing the most valuable type-strain genomes for metagenomic binning, comparative biology and taxonomic classification.</title>
        <authorList>
            <person name="Goeker M."/>
        </authorList>
    </citation>
    <scope>NUCLEOTIDE SEQUENCE [LARGE SCALE GENOMIC DNA]</scope>
    <source>
        <strain evidence="10 11">DSM 15969</strain>
    </source>
</reference>
<dbReference type="InterPro" id="IPR004535">
    <property type="entry name" value="Transl_elong_SelB"/>
</dbReference>
<dbReference type="NCBIfam" id="TIGR00231">
    <property type="entry name" value="small_GTP"/>
    <property type="match status" value="1"/>
</dbReference>
<dbReference type="RefSeq" id="WP_132078908.1">
    <property type="nucleotide sequence ID" value="NZ_SLUI01000005.1"/>
</dbReference>
<dbReference type="NCBIfam" id="TIGR00475">
    <property type="entry name" value="selB"/>
    <property type="match status" value="1"/>
</dbReference>
<evidence type="ECO:0000256" key="3">
    <source>
        <dbReference type="ARBA" id="ARBA00022490"/>
    </source>
</evidence>
<dbReference type="Gene3D" id="3.40.50.300">
    <property type="entry name" value="P-loop containing nucleotide triphosphate hydrolases"/>
    <property type="match status" value="1"/>
</dbReference>
<dbReference type="CDD" id="cd03696">
    <property type="entry name" value="SelB_II"/>
    <property type="match status" value="1"/>
</dbReference>
<dbReference type="Pfam" id="PF03144">
    <property type="entry name" value="GTP_EFTU_D2"/>
    <property type="match status" value="1"/>
</dbReference>
<organism evidence="10 11">
    <name type="scientific">Anaerospora hongkongensis</name>
    <dbReference type="NCBI Taxonomy" id="244830"/>
    <lineage>
        <taxon>Bacteria</taxon>
        <taxon>Bacillati</taxon>
        <taxon>Bacillota</taxon>
        <taxon>Negativicutes</taxon>
        <taxon>Selenomonadales</taxon>
        <taxon>Sporomusaceae</taxon>
        <taxon>Anaerospora</taxon>
    </lineage>
</organism>
<dbReference type="InterPro" id="IPR036388">
    <property type="entry name" value="WH-like_DNA-bd_sf"/>
</dbReference>
<dbReference type="PROSITE" id="PS51722">
    <property type="entry name" value="G_TR_2"/>
    <property type="match status" value="1"/>
</dbReference>
<name>A0A4R1Q0Z2_9FIRM</name>
<evidence type="ECO:0000256" key="5">
    <source>
        <dbReference type="ARBA" id="ARBA00022917"/>
    </source>
</evidence>
<keyword evidence="11" id="KW-1185">Reference proteome</keyword>
<dbReference type="InterPro" id="IPR004161">
    <property type="entry name" value="EFTu-like_2"/>
</dbReference>
<evidence type="ECO:0000256" key="6">
    <source>
        <dbReference type="ARBA" id="ARBA00023134"/>
    </source>
</evidence>
<dbReference type="Proteomes" id="UP000295063">
    <property type="component" value="Unassembled WGS sequence"/>
</dbReference>
<dbReference type="Pfam" id="PF09106">
    <property type="entry name" value="WHD_2nd_SelB"/>
    <property type="match status" value="1"/>
</dbReference>
<keyword evidence="3" id="KW-0963">Cytoplasm</keyword>
<dbReference type="SUPFAM" id="SSF50465">
    <property type="entry name" value="EF-Tu/eEF-1alpha/eIF2-gamma C-terminal domain"/>
    <property type="match status" value="1"/>
</dbReference>
<dbReference type="InterPro" id="IPR027417">
    <property type="entry name" value="P-loop_NTPase"/>
</dbReference>
<proteinExistence type="predicted"/>
<dbReference type="InterPro" id="IPR015190">
    <property type="entry name" value="Elong_fac_SelB-wing-hlx_typ-2"/>
</dbReference>
<dbReference type="Gene3D" id="2.40.30.10">
    <property type="entry name" value="Translation factors"/>
    <property type="match status" value="1"/>
</dbReference>
<dbReference type="PANTHER" id="PTHR43721:SF22">
    <property type="entry name" value="ELONGATION FACTOR TU, MITOCHONDRIAL"/>
    <property type="match status" value="1"/>
</dbReference>
<comment type="function">
    <text evidence="7">Translation factor necessary for the incorporation of selenocysteine into proteins. It probably replaces EF-Tu for the insertion of selenocysteine directed by the UGA codon. SelB binds GTP and GDP.</text>
</comment>
<dbReference type="InterPro" id="IPR015191">
    <property type="entry name" value="SelB_WHD4"/>
</dbReference>
<evidence type="ECO:0000256" key="4">
    <source>
        <dbReference type="ARBA" id="ARBA00022741"/>
    </source>
</evidence>
<comment type="caution">
    <text evidence="10">The sequence shown here is derived from an EMBL/GenBank/DDBJ whole genome shotgun (WGS) entry which is preliminary data.</text>
</comment>
<dbReference type="Pfam" id="PF00009">
    <property type="entry name" value="GTP_EFTU"/>
    <property type="match status" value="1"/>
</dbReference>
<dbReference type="Gene3D" id="1.10.10.10">
    <property type="entry name" value="Winged helix-like DNA-binding domain superfamily/Winged helix DNA-binding domain"/>
    <property type="match status" value="1"/>
</dbReference>
<gene>
    <name evidence="10" type="ORF">EV210_105231</name>
</gene>
<dbReference type="SUPFAM" id="SSF52540">
    <property type="entry name" value="P-loop containing nucleoside triphosphate hydrolases"/>
    <property type="match status" value="1"/>
</dbReference>
<evidence type="ECO:0000256" key="8">
    <source>
        <dbReference type="ARBA" id="ARBA00031615"/>
    </source>
</evidence>
<dbReference type="InterPro" id="IPR000795">
    <property type="entry name" value="T_Tr_GTP-bd_dom"/>
</dbReference>
<evidence type="ECO:0000256" key="1">
    <source>
        <dbReference type="ARBA" id="ARBA00004496"/>
    </source>
</evidence>
<dbReference type="PRINTS" id="PR00315">
    <property type="entry name" value="ELONGATNFCT"/>
</dbReference>
<keyword evidence="10" id="KW-0251">Elongation factor</keyword>
<dbReference type="InterPro" id="IPR005225">
    <property type="entry name" value="Small_GTP-bd"/>
</dbReference>
<keyword evidence="5" id="KW-0648">Protein biosynthesis</keyword>
<dbReference type="SUPFAM" id="SSF50447">
    <property type="entry name" value="Translation proteins"/>
    <property type="match status" value="1"/>
</dbReference>
<keyword evidence="6" id="KW-0342">GTP-binding</keyword>
<dbReference type="EMBL" id="SLUI01000005">
    <property type="protein sequence ID" value="TCL37794.1"/>
    <property type="molecule type" value="Genomic_DNA"/>
</dbReference>
<dbReference type="GO" id="GO:0003723">
    <property type="term" value="F:RNA binding"/>
    <property type="evidence" value="ECO:0007669"/>
    <property type="project" value="InterPro"/>
</dbReference>
<sequence length="632" mass="69075">MKYVIIGTAGHVDHGKSALIKALTGTDTDRLKEEKARGISIDLGFAAMDLSPETIAGIVDVPGHERFLKNMLAGTGGIDVAMLVIAADEGVMPQTREHLAMLHFYGIEHGVVVINKVDKVDADWLELVEEDVSELLAGTFLAAAPRCRVSAVTGAGLDVLKSSLLKAAEAVTVRDSRAPFRLWIDRVFTVKGYGTVVTGSVLSGTACVGDALSLYPLRQQVRVRGVESHGHKVEAVYAGQRAALNLAGMPASEITRGMFLSHNDYGQVSEAWDVRVMLDQPVESGTRIRLHLGTGEFLGRLHTFKEDNPQYMRFIAEEPVAAGAGDRGIIRLYSPQTLLGGVMLIAPCKQARRISEEREILAQALLTQDTEQVIYGILAENTGLMSEGEVKRQAGYFTASQVEQSLEALQIAKKIIVLDQLFLAIRSLKLLTRQCTALLEAFHREQPERAGVSGEIVRQKLGLTEKAFDKLAALWSKEGTLTINDGELALPAHANKYQAWSLNVMKASEQALTEPGFLTIDASILGEKLKLLPEEAKIAFHMLLSKGVVIQVDSVYLHQTTIQKAVRLLQHYFRDNEELTVSQLRTMLNTSRKVALPLLEYFDALKFTVRSGDARRPGVALSALSQSEAGDF</sequence>
<dbReference type="CDD" id="cd04171">
    <property type="entry name" value="SelB"/>
    <property type="match status" value="1"/>
</dbReference>
<evidence type="ECO:0000256" key="7">
    <source>
        <dbReference type="ARBA" id="ARBA00025526"/>
    </source>
</evidence>
<dbReference type="GO" id="GO:0003746">
    <property type="term" value="F:translation elongation factor activity"/>
    <property type="evidence" value="ECO:0007669"/>
    <property type="project" value="UniProtKB-KW"/>
</dbReference>
<keyword evidence="4" id="KW-0547">Nucleotide-binding</keyword>
<dbReference type="Gene3D" id="1.10.10.2770">
    <property type="match status" value="1"/>
</dbReference>
<dbReference type="GO" id="GO:0001514">
    <property type="term" value="P:selenocysteine incorporation"/>
    <property type="evidence" value="ECO:0007669"/>
    <property type="project" value="InterPro"/>
</dbReference>
<evidence type="ECO:0000313" key="10">
    <source>
        <dbReference type="EMBL" id="TCL37794.1"/>
    </source>
</evidence>
<dbReference type="GO" id="GO:0003924">
    <property type="term" value="F:GTPase activity"/>
    <property type="evidence" value="ECO:0007669"/>
    <property type="project" value="InterPro"/>
</dbReference>
<evidence type="ECO:0000259" key="9">
    <source>
        <dbReference type="PROSITE" id="PS51722"/>
    </source>
</evidence>
<protein>
    <recommendedName>
        <fullName evidence="2">Selenocysteine-specific elongation factor</fullName>
    </recommendedName>
    <alternativeName>
        <fullName evidence="8">SelB translation factor</fullName>
    </alternativeName>
</protein>
<dbReference type="AlphaFoldDB" id="A0A4R1Q0Z2"/>
<evidence type="ECO:0000313" key="11">
    <source>
        <dbReference type="Proteomes" id="UP000295063"/>
    </source>
</evidence>
<dbReference type="InterPro" id="IPR009000">
    <property type="entry name" value="Transl_B-barrel_sf"/>
</dbReference>
<dbReference type="InterPro" id="IPR050055">
    <property type="entry name" value="EF-Tu_GTPase"/>
</dbReference>
<accession>A0A4R1Q0Z2</accession>
<comment type="subcellular location">
    <subcellularLocation>
        <location evidence="1">Cytoplasm</location>
    </subcellularLocation>
</comment>
<dbReference type="SUPFAM" id="SSF46785">
    <property type="entry name" value="Winged helix' DNA-binding domain"/>
    <property type="match status" value="2"/>
</dbReference>
<dbReference type="InterPro" id="IPR009001">
    <property type="entry name" value="Transl_elong_EF1A/Init_IF2_C"/>
</dbReference>
<dbReference type="InterPro" id="IPR036390">
    <property type="entry name" value="WH_DNA-bd_sf"/>
</dbReference>
<dbReference type="OrthoDB" id="9804504at2"/>
<dbReference type="GO" id="GO:0005525">
    <property type="term" value="F:GTP binding"/>
    <property type="evidence" value="ECO:0007669"/>
    <property type="project" value="UniProtKB-KW"/>
</dbReference>